<feature type="non-terminal residue" evidence="2">
    <location>
        <position position="225"/>
    </location>
</feature>
<dbReference type="OrthoDB" id="10485038at2759"/>
<reference evidence="2 3" key="1">
    <citation type="submission" date="2017-10" db="EMBL/GenBank/DDBJ databases">
        <title>Development of genomic resources for the powdery mildew, Erysiphe pulchra.</title>
        <authorList>
            <person name="Wadl P.A."/>
            <person name="Mack B.M."/>
            <person name="Moore G."/>
            <person name="Beltz S.B."/>
        </authorList>
    </citation>
    <scope>NUCLEOTIDE SEQUENCE [LARGE SCALE GENOMIC DNA]</scope>
    <source>
        <strain evidence="2">Cflorida</strain>
    </source>
</reference>
<dbReference type="AlphaFoldDB" id="A0A2S4PZD4"/>
<keyword evidence="3" id="KW-1185">Reference proteome</keyword>
<organism evidence="2 3">
    <name type="scientific">Erysiphe pulchra</name>
    <dbReference type="NCBI Taxonomy" id="225359"/>
    <lineage>
        <taxon>Eukaryota</taxon>
        <taxon>Fungi</taxon>
        <taxon>Dikarya</taxon>
        <taxon>Ascomycota</taxon>
        <taxon>Pezizomycotina</taxon>
        <taxon>Leotiomycetes</taxon>
        <taxon>Erysiphales</taxon>
        <taxon>Erysiphaceae</taxon>
        <taxon>Erysiphe</taxon>
    </lineage>
</organism>
<comment type="caution">
    <text evidence="2">The sequence shown here is derived from an EMBL/GenBank/DDBJ whole genome shotgun (WGS) entry which is preliminary data.</text>
</comment>
<protein>
    <submittedName>
        <fullName evidence="2">Uncharacterized protein</fullName>
    </submittedName>
</protein>
<dbReference type="EMBL" id="PEDP01000138">
    <property type="protein sequence ID" value="POS87381.1"/>
    <property type="molecule type" value="Genomic_DNA"/>
</dbReference>
<evidence type="ECO:0000256" key="1">
    <source>
        <dbReference type="SAM" id="MobiDB-lite"/>
    </source>
</evidence>
<accession>A0A2S4PZD4</accession>
<name>A0A2S4PZD4_9PEZI</name>
<feature type="region of interest" description="Disordered" evidence="1">
    <location>
        <begin position="199"/>
        <end position="225"/>
    </location>
</feature>
<sequence length="225" mass="25217">MTKTNGFYKRNPSSFNGNELPIILHFPISTKFTPPQNQETLDCSVTNRRILQPVLPSKRAASSVADSNSIFLTNEEQQVHSYLPRELAEIFIARQRKERAWQIRLMVCTSFINNIDSTVSSFKDGDEQNMAKSIQAYLRDAISKFAASDTTPPLPEKQMKSNTVKVSENPNAHLPNKPLVSPFPSKLSIGQVENETNPIKDFISQNPSGLNNSWSTVARNGHKKS</sequence>
<dbReference type="Proteomes" id="UP000237438">
    <property type="component" value="Unassembled WGS sequence"/>
</dbReference>
<feature type="compositionally biased region" description="Polar residues" evidence="1">
    <location>
        <begin position="199"/>
        <end position="218"/>
    </location>
</feature>
<evidence type="ECO:0000313" key="3">
    <source>
        <dbReference type="Proteomes" id="UP000237438"/>
    </source>
</evidence>
<gene>
    <name evidence="2" type="ORF">EPUL_003289</name>
</gene>
<proteinExistence type="predicted"/>
<evidence type="ECO:0000313" key="2">
    <source>
        <dbReference type="EMBL" id="POS87381.1"/>
    </source>
</evidence>